<feature type="transmembrane region" description="Helical" evidence="6">
    <location>
        <begin position="6"/>
        <end position="26"/>
    </location>
</feature>
<dbReference type="STRING" id="665118.SAMN02983003_2267"/>
<dbReference type="GO" id="GO:0003841">
    <property type="term" value="F:1-acylglycerol-3-phosphate O-acyltransferase activity"/>
    <property type="evidence" value="ECO:0007669"/>
    <property type="project" value="TreeGrafter"/>
</dbReference>
<dbReference type="SMART" id="SM00563">
    <property type="entry name" value="PlsC"/>
    <property type="match status" value="1"/>
</dbReference>
<keyword evidence="6" id="KW-0472">Membrane</keyword>
<keyword evidence="6" id="KW-0812">Transmembrane</keyword>
<evidence type="ECO:0000256" key="2">
    <source>
        <dbReference type="ARBA" id="ARBA00022516"/>
    </source>
</evidence>
<dbReference type="InterPro" id="IPR002123">
    <property type="entry name" value="Plipid/glycerol_acylTrfase"/>
</dbReference>
<dbReference type="CDD" id="cd07989">
    <property type="entry name" value="LPLAT_AGPAT-like"/>
    <property type="match status" value="1"/>
</dbReference>
<keyword evidence="2" id="KW-0444">Lipid biosynthesis</keyword>
<comment type="pathway">
    <text evidence="1">Lipid metabolism.</text>
</comment>
<gene>
    <name evidence="8" type="ORF">SAMN02983003_2267</name>
</gene>
<evidence type="ECO:0000256" key="4">
    <source>
        <dbReference type="ARBA" id="ARBA00023098"/>
    </source>
</evidence>
<dbReference type="AlphaFoldDB" id="A0A1K2HY95"/>
<dbReference type="PANTHER" id="PTHR10434:SF64">
    <property type="entry name" value="1-ACYL-SN-GLYCEROL-3-PHOSPHATE ACYLTRANSFERASE-RELATED"/>
    <property type="match status" value="1"/>
</dbReference>
<dbReference type="RefSeq" id="WP_072342828.1">
    <property type="nucleotide sequence ID" value="NZ_FPKU01000002.1"/>
</dbReference>
<proteinExistence type="predicted"/>
<evidence type="ECO:0000259" key="7">
    <source>
        <dbReference type="SMART" id="SM00563"/>
    </source>
</evidence>
<keyword evidence="9" id="KW-1185">Reference proteome</keyword>
<keyword evidence="6" id="KW-1133">Transmembrane helix</keyword>
<dbReference type="Proteomes" id="UP000183447">
    <property type="component" value="Unassembled WGS sequence"/>
</dbReference>
<sequence>MIFRVLFFVLVMVPFMIVALPIQFLITRLNLPGWHILPRLFHRLGAIFLGLRVRVIGQPNAGKPTLITANHISWTDIIAIGSVADVSFVAKQEVGRWPFVGFMASLQKTIFVDRTRRSDAGRTTREMGRRMADGGSVLLFAEGQSDIGTHVLPFRSALVGAAQHAMIEAGARDVAVQPLTIAYTHLQGLPVSRNERSLIAWIRSKTTRENIREILSGGVRDVTVAFGLPRPLAEGEDRKAITRAAEADVRRMLVALNRGLPIPELTR</sequence>
<evidence type="ECO:0000313" key="8">
    <source>
        <dbReference type="EMBL" id="SFZ84889.1"/>
    </source>
</evidence>
<dbReference type="EMBL" id="FPKU01000002">
    <property type="protein sequence ID" value="SFZ84889.1"/>
    <property type="molecule type" value="Genomic_DNA"/>
</dbReference>
<keyword evidence="4" id="KW-0443">Lipid metabolism</keyword>
<protein>
    <submittedName>
        <fullName evidence="8">Lyso-ornithine lipid acyltransferase</fullName>
    </submittedName>
</protein>
<name>A0A1K2HY95_9HYPH</name>
<accession>A0A1K2HY95</accession>
<evidence type="ECO:0000256" key="3">
    <source>
        <dbReference type="ARBA" id="ARBA00022679"/>
    </source>
</evidence>
<dbReference type="Pfam" id="PF01553">
    <property type="entry name" value="Acyltransferase"/>
    <property type="match status" value="1"/>
</dbReference>
<organism evidence="8 9">
    <name type="scientific">Devosia enhydra</name>
    <dbReference type="NCBI Taxonomy" id="665118"/>
    <lineage>
        <taxon>Bacteria</taxon>
        <taxon>Pseudomonadati</taxon>
        <taxon>Pseudomonadota</taxon>
        <taxon>Alphaproteobacteria</taxon>
        <taxon>Hyphomicrobiales</taxon>
        <taxon>Devosiaceae</taxon>
        <taxon>Devosia</taxon>
    </lineage>
</organism>
<evidence type="ECO:0000256" key="6">
    <source>
        <dbReference type="SAM" id="Phobius"/>
    </source>
</evidence>
<keyword evidence="3 8" id="KW-0808">Transferase</keyword>
<evidence type="ECO:0000313" key="9">
    <source>
        <dbReference type="Proteomes" id="UP000183447"/>
    </source>
</evidence>
<evidence type="ECO:0000256" key="1">
    <source>
        <dbReference type="ARBA" id="ARBA00005189"/>
    </source>
</evidence>
<dbReference type="SUPFAM" id="SSF69593">
    <property type="entry name" value="Glycerol-3-phosphate (1)-acyltransferase"/>
    <property type="match status" value="1"/>
</dbReference>
<evidence type="ECO:0000256" key="5">
    <source>
        <dbReference type="ARBA" id="ARBA00023315"/>
    </source>
</evidence>
<dbReference type="OrthoDB" id="9806880at2"/>
<dbReference type="GO" id="GO:0006654">
    <property type="term" value="P:phosphatidic acid biosynthetic process"/>
    <property type="evidence" value="ECO:0007669"/>
    <property type="project" value="TreeGrafter"/>
</dbReference>
<feature type="domain" description="Phospholipid/glycerol acyltransferase" evidence="7">
    <location>
        <begin position="65"/>
        <end position="184"/>
    </location>
</feature>
<dbReference type="PANTHER" id="PTHR10434">
    <property type="entry name" value="1-ACYL-SN-GLYCEROL-3-PHOSPHATE ACYLTRANSFERASE"/>
    <property type="match status" value="1"/>
</dbReference>
<keyword evidence="5 8" id="KW-0012">Acyltransferase</keyword>
<reference evidence="8 9" key="1">
    <citation type="submission" date="2016-11" db="EMBL/GenBank/DDBJ databases">
        <authorList>
            <person name="Jaros S."/>
            <person name="Januszkiewicz K."/>
            <person name="Wedrychowicz H."/>
        </authorList>
    </citation>
    <scope>NUCLEOTIDE SEQUENCE [LARGE SCALE GENOMIC DNA]</scope>
    <source>
        <strain evidence="8 9">ATCC 23634</strain>
    </source>
</reference>